<feature type="region of interest" description="Disordered" evidence="9">
    <location>
        <begin position="311"/>
        <end position="343"/>
    </location>
</feature>
<evidence type="ECO:0000256" key="1">
    <source>
        <dbReference type="ARBA" id="ARBA00000971"/>
    </source>
</evidence>
<evidence type="ECO:0000313" key="12">
    <source>
        <dbReference type="EMBL" id="MCK0198463.1"/>
    </source>
</evidence>
<dbReference type="PANTHER" id="PTHR47245:SF2">
    <property type="entry name" value="PEPTIDYL-PROLYL CIS-TRANS ISOMERASE HP_0175-RELATED"/>
    <property type="match status" value="1"/>
</dbReference>
<dbReference type="InterPro" id="IPR046357">
    <property type="entry name" value="PPIase_dom_sf"/>
</dbReference>
<dbReference type="PANTHER" id="PTHR47245">
    <property type="entry name" value="PEPTIDYLPROLYL ISOMERASE"/>
    <property type="match status" value="1"/>
</dbReference>
<organism evidence="12 13">
    <name type="scientific">Ancylobacter crimeensis</name>
    <dbReference type="NCBI Taxonomy" id="2579147"/>
    <lineage>
        <taxon>Bacteria</taxon>
        <taxon>Pseudomonadati</taxon>
        <taxon>Pseudomonadota</taxon>
        <taxon>Alphaproteobacteria</taxon>
        <taxon>Hyphomicrobiales</taxon>
        <taxon>Xanthobacteraceae</taxon>
        <taxon>Ancylobacter</taxon>
    </lineage>
</organism>
<dbReference type="InterPro" id="IPR027304">
    <property type="entry name" value="Trigger_fact/SurA_dom_sf"/>
</dbReference>
<protein>
    <recommendedName>
        <fullName evidence="4">Parvulin-like PPIase</fullName>
        <ecNumber evidence="3">5.2.1.8</ecNumber>
    </recommendedName>
    <alternativeName>
        <fullName evidence="6">Peptidyl-prolyl cis-trans isomerase plp</fullName>
    </alternativeName>
    <alternativeName>
        <fullName evidence="7">Rotamase plp</fullName>
    </alternativeName>
</protein>
<dbReference type="SUPFAM" id="SSF54534">
    <property type="entry name" value="FKBP-like"/>
    <property type="match status" value="1"/>
</dbReference>
<name>A0ABT0DER7_9HYPH</name>
<evidence type="ECO:0000256" key="7">
    <source>
        <dbReference type="ARBA" id="ARBA00031484"/>
    </source>
</evidence>
<dbReference type="EMBL" id="JALKCH010000011">
    <property type="protein sequence ID" value="MCK0198463.1"/>
    <property type="molecule type" value="Genomic_DNA"/>
</dbReference>
<evidence type="ECO:0000256" key="3">
    <source>
        <dbReference type="ARBA" id="ARBA00013194"/>
    </source>
</evidence>
<dbReference type="EC" id="5.2.1.8" evidence="3"/>
<keyword evidence="10" id="KW-0732">Signal</keyword>
<evidence type="ECO:0000313" key="13">
    <source>
        <dbReference type="Proteomes" id="UP001203284"/>
    </source>
</evidence>
<dbReference type="Pfam" id="PF13616">
    <property type="entry name" value="Rotamase_3"/>
    <property type="match status" value="1"/>
</dbReference>
<gene>
    <name evidence="12" type="ORF">MWN34_16235</name>
</gene>
<evidence type="ECO:0000256" key="4">
    <source>
        <dbReference type="ARBA" id="ARBA00018370"/>
    </source>
</evidence>
<dbReference type="RefSeq" id="WP_247030359.1">
    <property type="nucleotide sequence ID" value="NZ_JALKCH010000011.1"/>
</dbReference>
<reference evidence="12 13" key="1">
    <citation type="submission" date="2022-04" db="EMBL/GenBank/DDBJ databases">
        <authorList>
            <person name="Grouzdev D.S."/>
            <person name="Pantiukh K.S."/>
            <person name="Krutkina M.S."/>
        </authorList>
    </citation>
    <scope>NUCLEOTIDE SEQUENCE [LARGE SCALE GENOMIC DNA]</scope>
    <source>
        <strain evidence="12 13">6x-1</strain>
    </source>
</reference>
<dbReference type="Proteomes" id="UP001203284">
    <property type="component" value="Unassembled WGS sequence"/>
</dbReference>
<proteinExistence type="inferred from homology"/>
<dbReference type="InterPro" id="IPR000297">
    <property type="entry name" value="PPIase_PpiC"/>
</dbReference>
<comment type="similarity">
    <text evidence="2">Belongs to the PpiC/parvulin rotamase family.</text>
</comment>
<evidence type="ECO:0000256" key="9">
    <source>
        <dbReference type="SAM" id="MobiDB-lite"/>
    </source>
</evidence>
<accession>A0ABT0DER7</accession>
<evidence type="ECO:0000256" key="6">
    <source>
        <dbReference type="ARBA" id="ARBA00030642"/>
    </source>
</evidence>
<keyword evidence="8 12" id="KW-0413">Isomerase</keyword>
<evidence type="ECO:0000256" key="10">
    <source>
        <dbReference type="SAM" id="SignalP"/>
    </source>
</evidence>
<comment type="catalytic activity">
    <reaction evidence="1">
        <text>[protein]-peptidylproline (omega=180) = [protein]-peptidylproline (omega=0)</text>
        <dbReference type="Rhea" id="RHEA:16237"/>
        <dbReference type="Rhea" id="RHEA-COMP:10747"/>
        <dbReference type="Rhea" id="RHEA-COMP:10748"/>
        <dbReference type="ChEBI" id="CHEBI:83833"/>
        <dbReference type="ChEBI" id="CHEBI:83834"/>
        <dbReference type="EC" id="5.2.1.8"/>
    </reaction>
</comment>
<evidence type="ECO:0000256" key="8">
    <source>
        <dbReference type="PROSITE-ProRule" id="PRU00278"/>
    </source>
</evidence>
<evidence type="ECO:0000256" key="5">
    <source>
        <dbReference type="ARBA" id="ARBA00023110"/>
    </source>
</evidence>
<evidence type="ECO:0000256" key="2">
    <source>
        <dbReference type="ARBA" id="ARBA00007656"/>
    </source>
</evidence>
<dbReference type="PROSITE" id="PS50198">
    <property type="entry name" value="PPIC_PPIASE_2"/>
    <property type="match status" value="1"/>
</dbReference>
<dbReference type="InterPro" id="IPR050245">
    <property type="entry name" value="PrsA_foldase"/>
</dbReference>
<sequence length="343" mass="36546">MQIHHPRAALKSKAATRTGRGRSLVAGASLAALLVAAFANPSFAQTPAAPATPAPAASAAPAATGDDPVLATVNGVALRKSDLAVAEEELGNSLPAQLTGPAREEYVLGFLIDMTALAQSAEADKLADSPDFQKQIDFARKRILMQAALTKATKAAITEDAMKATYEDAVKKQKPEQEVHARHILFRVADPKDEKASAAAKAKADEVEARLKKGEDFATIAKQLTEDPSGKENGGDLGFFTKDQMVPEFATVAFELKPGEVSAPVKTQFGWHVIKLEEKREKPVPTFEQVKPQIEQFLVQKAQADLVQKVREAAKVEKTSAAPSPGDLRTDAPTDTPPKTDAP</sequence>
<keyword evidence="5 8" id="KW-0697">Rotamase</keyword>
<keyword evidence="13" id="KW-1185">Reference proteome</keyword>
<comment type="caution">
    <text evidence="12">The sequence shown here is derived from an EMBL/GenBank/DDBJ whole genome shotgun (WGS) entry which is preliminary data.</text>
</comment>
<feature type="domain" description="PpiC" evidence="11">
    <location>
        <begin position="176"/>
        <end position="278"/>
    </location>
</feature>
<feature type="chain" id="PRO_5045800563" description="Parvulin-like PPIase" evidence="10">
    <location>
        <begin position="45"/>
        <end position="343"/>
    </location>
</feature>
<feature type="compositionally biased region" description="Low complexity" evidence="9">
    <location>
        <begin position="331"/>
        <end position="343"/>
    </location>
</feature>
<dbReference type="SUPFAM" id="SSF109998">
    <property type="entry name" value="Triger factor/SurA peptide-binding domain-like"/>
    <property type="match status" value="1"/>
</dbReference>
<dbReference type="Gene3D" id="3.10.50.40">
    <property type="match status" value="1"/>
</dbReference>
<dbReference type="GO" id="GO:0003755">
    <property type="term" value="F:peptidyl-prolyl cis-trans isomerase activity"/>
    <property type="evidence" value="ECO:0007669"/>
    <property type="project" value="UniProtKB-EC"/>
</dbReference>
<evidence type="ECO:0000259" key="11">
    <source>
        <dbReference type="PROSITE" id="PS50198"/>
    </source>
</evidence>
<feature type="signal peptide" evidence="10">
    <location>
        <begin position="1"/>
        <end position="44"/>
    </location>
</feature>